<dbReference type="Gene3D" id="3.60.10.10">
    <property type="entry name" value="Endonuclease/exonuclease/phosphatase"/>
    <property type="match status" value="1"/>
</dbReference>
<keyword evidence="3" id="KW-1185">Reference proteome</keyword>
<reference evidence="2" key="1">
    <citation type="journal article" date="2021" name="Cell">
        <title>Tracing the genetic footprints of vertebrate landing in non-teleost ray-finned fishes.</title>
        <authorList>
            <person name="Bi X."/>
            <person name="Wang K."/>
            <person name="Yang L."/>
            <person name="Pan H."/>
            <person name="Jiang H."/>
            <person name="Wei Q."/>
            <person name="Fang M."/>
            <person name="Yu H."/>
            <person name="Zhu C."/>
            <person name="Cai Y."/>
            <person name="He Y."/>
            <person name="Gan X."/>
            <person name="Zeng H."/>
            <person name="Yu D."/>
            <person name="Zhu Y."/>
            <person name="Jiang H."/>
            <person name="Qiu Q."/>
            <person name="Yang H."/>
            <person name="Zhang Y.E."/>
            <person name="Wang W."/>
            <person name="Zhu M."/>
            <person name="He S."/>
            <person name="Zhang G."/>
        </authorList>
    </citation>
    <scope>NUCLEOTIDE SEQUENCE</scope>
    <source>
        <strain evidence="2">Pddl_001</strain>
    </source>
</reference>
<dbReference type="InterPro" id="IPR036691">
    <property type="entry name" value="Endo/exonu/phosph_ase_sf"/>
</dbReference>
<evidence type="ECO:0000259" key="1">
    <source>
        <dbReference type="Pfam" id="PF03372"/>
    </source>
</evidence>
<dbReference type="InterPro" id="IPR005135">
    <property type="entry name" value="Endo/exonuclease/phosphatase"/>
</dbReference>
<dbReference type="InterPro" id="IPR027124">
    <property type="entry name" value="Swc5/CFDP1/2"/>
</dbReference>
<feature type="domain" description="Endonuclease/exonuclease/phosphatase" evidence="1">
    <location>
        <begin position="2"/>
        <end position="232"/>
    </location>
</feature>
<dbReference type="PANTHER" id="PTHR23227">
    <property type="entry name" value="BUCENTAUR RELATED"/>
    <property type="match status" value="1"/>
</dbReference>
<comment type="caution">
    <text evidence="2">The sequence shown here is derived from an EMBL/GenBank/DDBJ whole genome shotgun (WGS) entry which is preliminary data.</text>
</comment>
<evidence type="ECO:0000313" key="3">
    <source>
        <dbReference type="Proteomes" id="UP001166093"/>
    </source>
</evidence>
<feature type="non-terminal residue" evidence="2">
    <location>
        <position position="496"/>
    </location>
</feature>
<protein>
    <submittedName>
        <fullName evidence="2">CFDP2 protein</fullName>
    </submittedName>
</protein>
<dbReference type="CDD" id="cd09076">
    <property type="entry name" value="L1-EN"/>
    <property type="match status" value="1"/>
</dbReference>
<dbReference type="SUPFAM" id="SSF56219">
    <property type="entry name" value="DNase I-like"/>
    <property type="match status" value="1"/>
</dbReference>
<dbReference type="PANTHER" id="PTHR23227:SF85">
    <property type="entry name" value="CRANIOFACIAL DEVELOPMENT PROTEIN 2"/>
    <property type="match status" value="1"/>
</dbReference>
<gene>
    <name evidence="2" type="primary">Cfdp2_6</name>
    <name evidence="2" type="ORF">GTO93_0018784</name>
</gene>
<feature type="non-terminal residue" evidence="2">
    <location>
        <position position="1"/>
    </location>
</feature>
<name>A0ABS2XN59_POLSP</name>
<organism evidence="2 3">
    <name type="scientific">Polyodon spathula</name>
    <name type="common">North American paddlefish</name>
    <name type="synonym">Squalus spathula</name>
    <dbReference type="NCBI Taxonomy" id="7913"/>
    <lineage>
        <taxon>Eukaryota</taxon>
        <taxon>Metazoa</taxon>
        <taxon>Chordata</taxon>
        <taxon>Craniata</taxon>
        <taxon>Vertebrata</taxon>
        <taxon>Euteleostomi</taxon>
        <taxon>Actinopterygii</taxon>
        <taxon>Chondrostei</taxon>
        <taxon>Acipenseriformes</taxon>
        <taxon>Polyodontidae</taxon>
        <taxon>Polyodon</taxon>
    </lineage>
</organism>
<dbReference type="EMBL" id="JAAWVQ010053592">
    <property type="protein sequence ID" value="MBN3275755.1"/>
    <property type="molecule type" value="Genomic_DNA"/>
</dbReference>
<sequence>IGTWNVRGMNTGKLDIIKTEMERLNIDILGISELHWTGSGYFNSDDYTVYYSGNDNIRRNGVAIIANKKIAKTVQCFNAVNDRIMTARFHGKPRSLTILQVYAPTTDAKEEDIEKFYSDLQQAIDQVPAKDIILIGGDFNAKVGAGGEPPVVGKFGLGERNEAGDRLVQCCQENRLLIANTWFEQPKRRAYTWIAPNGQYRNQIDYLLCQQHWKSSVQAVKTLPGADCGSDHQLLVAKVKLRFNTIKRQPAQLRFDTCNIPAKYAVEVHNRFEALSTTEKAPDELWEEMKSIIMDTAEQLIPHKKPVKGPQWLSDQIKRRWQEYTAELYAGNGPSPSASQEDSIEQEPDILKEEVAWALKELPSRKAPGIDCIPAELLKPIPIPILTALCQLIWKTKSWPKEWKRSVHVPLPKKGDTQECCNYRTAVWQAGKRQASKAFNLYANIDILRPYFDVEPIQVRNRLLESLIPIRIINFPQVIVVFRSDLKPSTQAHNQS</sequence>
<proteinExistence type="predicted"/>
<dbReference type="Proteomes" id="UP001166093">
    <property type="component" value="Unassembled WGS sequence"/>
</dbReference>
<accession>A0ABS2XN59</accession>
<evidence type="ECO:0000313" key="2">
    <source>
        <dbReference type="EMBL" id="MBN3275755.1"/>
    </source>
</evidence>
<dbReference type="Pfam" id="PF03372">
    <property type="entry name" value="Exo_endo_phos"/>
    <property type="match status" value="1"/>
</dbReference>